<dbReference type="PANTHER" id="PTHR21198:SF7">
    <property type="entry name" value="ASPARTATE-GLUTAMATE RACEMASE FAMILY"/>
    <property type="match status" value="1"/>
</dbReference>
<protein>
    <submittedName>
        <fullName evidence="3">Amino acid racemase</fullName>
        <ecNumber evidence="3">5.1.1.-</ecNumber>
    </submittedName>
</protein>
<proteinExistence type="inferred from homology"/>
<gene>
    <name evidence="3" type="ORF">HHX48_07280</name>
</gene>
<evidence type="ECO:0000313" key="3">
    <source>
        <dbReference type="EMBL" id="MBD3585530.1"/>
    </source>
</evidence>
<dbReference type="SUPFAM" id="SSF53681">
    <property type="entry name" value="Aspartate/glutamate racemase"/>
    <property type="match status" value="2"/>
</dbReference>
<dbReference type="EMBL" id="JABBXD010000002">
    <property type="protein sequence ID" value="MBD3585530.1"/>
    <property type="molecule type" value="Genomic_DNA"/>
</dbReference>
<accession>A0ABR8LN50</accession>
<dbReference type="InterPro" id="IPR001920">
    <property type="entry name" value="Asp/Glu_race"/>
</dbReference>
<dbReference type="NCBIfam" id="TIGR00035">
    <property type="entry name" value="asp_race"/>
    <property type="match status" value="1"/>
</dbReference>
<keyword evidence="4" id="KW-1185">Reference proteome</keyword>
<comment type="caution">
    <text evidence="3">The sequence shown here is derived from an EMBL/GenBank/DDBJ whole genome shotgun (WGS) entry which is preliminary data.</text>
</comment>
<dbReference type="Gene3D" id="3.40.50.1860">
    <property type="match status" value="2"/>
</dbReference>
<dbReference type="InterPro" id="IPR004380">
    <property type="entry name" value="Asp_race"/>
</dbReference>
<reference evidence="3 4" key="1">
    <citation type="submission" date="2020-04" db="EMBL/GenBank/DDBJ databases">
        <title>Salinimonas sp. HHU 13199.</title>
        <authorList>
            <person name="Cui X."/>
            <person name="Zhang D."/>
        </authorList>
    </citation>
    <scope>NUCLEOTIDE SEQUENCE [LARGE SCALE GENOMIC DNA]</scope>
    <source>
        <strain evidence="3 4">HHU 13199</strain>
    </source>
</reference>
<organism evidence="3 4">
    <name type="scientific">Salinimonas profundi</name>
    <dbReference type="NCBI Taxonomy" id="2729140"/>
    <lineage>
        <taxon>Bacteria</taxon>
        <taxon>Pseudomonadati</taxon>
        <taxon>Pseudomonadota</taxon>
        <taxon>Gammaproteobacteria</taxon>
        <taxon>Alteromonadales</taxon>
        <taxon>Alteromonadaceae</taxon>
        <taxon>Alteromonas/Salinimonas group</taxon>
        <taxon>Salinimonas</taxon>
    </lineage>
</organism>
<keyword evidence="2 3" id="KW-0413">Isomerase</keyword>
<dbReference type="EC" id="5.1.1.-" evidence="3"/>
<evidence type="ECO:0000256" key="1">
    <source>
        <dbReference type="ARBA" id="ARBA00007847"/>
    </source>
</evidence>
<dbReference type="Pfam" id="PF01177">
    <property type="entry name" value="Asp_Glu_race"/>
    <property type="match status" value="1"/>
</dbReference>
<dbReference type="GO" id="GO:0016853">
    <property type="term" value="F:isomerase activity"/>
    <property type="evidence" value="ECO:0007669"/>
    <property type="project" value="UniProtKB-KW"/>
</dbReference>
<dbReference type="Proteomes" id="UP000624419">
    <property type="component" value="Unassembled WGS sequence"/>
</dbReference>
<evidence type="ECO:0000313" key="4">
    <source>
        <dbReference type="Proteomes" id="UP000624419"/>
    </source>
</evidence>
<dbReference type="InterPro" id="IPR015942">
    <property type="entry name" value="Asp/Glu/hydantoin_racemase"/>
</dbReference>
<name>A0ABR8LN50_9ALTE</name>
<dbReference type="PANTHER" id="PTHR21198">
    <property type="entry name" value="GLUTAMATE RACEMASE"/>
    <property type="match status" value="1"/>
</dbReference>
<evidence type="ECO:0000256" key="2">
    <source>
        <dbReference type="ARBA" id="ARBA00023235"/>
    </source>
</evidence>
<sequence>MTAMKQQRVGIIGGMSWESTLLYYKKANQQIATRLGGMHSADLLIHSLDFASICDWQHRGQWDKLDRLMADTACRLEAAGASAVAIATNTMHRCAPAVTSAISVPLINLISNTASACINAKHKHVGLLGTRFTMEADFYRGELQNRGLTVTVPAKNEREDIHRIIYDELCQGQVTSMAKQRFLAIMHSLAAQGVTGFILGCTEIGLLINSDDVPFRLFDTTDIHVEAIVGHLISSSGS</sequence>
<comment type="similarity">
    <text evidence="1">Belongs to the aspartate/glutamate racemases family.</text>
</comment>